<feature type="domain" description="C3H1-type" evidence="2">
    <location>
        <begin position="37"/>
        <end position="64"/>
    </location>
</feature>
<dbReference type="GO" id="GO:0008270">
    <property type="term" value="F:zinc ion binding"/>
    <property type="evidence" value="ECO:0007669"/>
    <property type="project" value="UniProtKB-KW"/>
</dbReference>
<keyword evidence="1" id="KW-0862">Zinc</keyword>
<evidence type="ECO:0000313" key="5">
    <source>
        <dbReference type="Proteomes" id="UP001149090"/>
    </source>
</evidence>
<dbReference type="InterPro" id="IPR051712">
    <property type="entry name" value="ARTD-AVP"/>
</dbReference>
<dbReference type="GO" id="GO:0005634">
    <property type="term" value="C:nucleus"/>
    <property type="evidence" value="ECO:0007669"/>
    <property type="project" value="TreeGrafter"/>
</dbReference>
<dbReference type="PANTHER" id="PTHR45740:SF2">
    <property type="entry name" value="POLY [ADP-RIBOSE] POLYMERASE"/>
    <property type="match status" value="1"/>
</dbReference>
<dbReference type="InterPro" id="IPR000571">
    <property type="entry name" value="Znf_CCCH"/>
</dbReference>
<dbReference type="OrthoDB" id="348671at2759"/>
<dbReference type="Pfam" id="PF00644">
    <property type="entry name" value="PARP"/>
    <property type="match status" value="1"/>
</dbReference>
<dbReference type="Gene3D" id="3.90.228.10">
    <property type="match status" value="1"/>
</dbReference>
<dbReference type="PANTHER" id="PTHR45740">
    <property type="entry name" value="POLY [ADP-RIBOSE] POLYMERASE"/>
    <property type="match status" value="1"/>
</dbReference>
<feature type="domain" description="C3H1-type" evidence="2">
    <location>
        <begin position="97"/>
        <end position="124"/>
    </location>
</feature>
<evidence type="ECO:0000313" key="4">
    <source>
        <dbReference type="EMBL" id="KAJ5080164.1"/>
    </source>
</evidence>
<feature type="zinc finger region" description="C3H1-type" evidence="1">
    <location>
        <begin position="97"/>
        <end position="124"/>
    </location>
</feature>
<dbReference type="EMBL" id="JAPDFW010000012">
    <property type="protein sequence ID" value="KAJ5080164.1"/>
    <property type="molecule type" value="Genomic_DNA"/>
</dbReference>
<name>A0A9Q0LX58_ANAIG</name>
<reference evidence="4" key="1">
    <citation type="submission" date="2022-10" db="EMBL/GenBank/DDBJ databases">
        <title>Novel sulphate-reducing endosymbionts in the free-living metamonad Anaeramoeba.</title>
        <authorList>
            <person name="Jerlstrom-Hultqvist J."/>
            <person name="Cepicka I."/>
            <person name="Gallot-Lavallee L."/>
            <person name="Salas-Leiva D."/>
            <person name="Curtis B.A."/>
            <person name="Zahonova K."/>
            <person name="Pipaliya S."/>
            <person name="Dacks J."/>
            <person name="Roger A.J."/>
        </authorList>
    </citation>
    <scope>NUCLEOTIDE SEQUENCE</scope>
    <source>
        <strain evidence="4">BMAN</strain>
    </source>
</reference>
<gene>
    <name evidence="4" type="ORF">M0811_14109</name>
</gene>
<organism evidence="4 5">
    <name type="scientific">Anaeramoeba ignava</name>
    <name type="common">Anaerobic marine amoeba</name>
    <dbReference type="NCBI Taxonomy" id="1746090"/>
    <lineage>
        <taxon>Eukaryota</taxon>
        <taxon>Metamonada</taxon>
        <taxon>Anaeramoebidae</taxon>
        <taxon>Anaeramoeba</taxon>
    </lineage>
</organism>
<dbReference type="InterPro" id="IPR012317">
    <property type="entry name" value="Poly(ADP-ribose)pol_cat_dom"/>
</dbReference>
<evidence type="ECO:0000256" key="1">
    <source>
        <dbReference type="PROSITE-ProRule" id="PRU00723"/>
    </source>
</evidence>
<dbReference type="GO" id="GO:0003950">
    <property type="term" value="F:NAD+ poly-ADP-ribosyltransferase activity"/>
    <property type="evidence" value="ECO:0007669"/>
    <property type="project" value="InterPro"/>
</dbReference>
<evidence type="ECO:0000259" key="3">
    <source>
        <dbReference type="PROSITE" id="PS51059"/>
    </source>
</evidence>
<dbReference type="Proteomes" id="UP001149090">
    <property type="component" value="Unassembled WGS sequence"/>
</dbReference>
<protein>
    <submittedName>
        <fullName evidence="4">Uncharacterized protein</fullName>
    </submittedName>
</protein>
<accession>A0A9Q0LX58</accession>
<dbReference type="PROSITE" id="PS51059">
    <property type="entry name" value="PARP_CATALYTIC"/>
    <property type="match status" value="1"/>
</dbReference>
<dbReference type="SUPFAM" id="SSF56399">
    <property type="entry name" value="ADP-ribosylation"/>
    <property type="match status" value="1"/>
</dbReference>
<feature type="zinc finger region" description="C3H1-type" evidence="1">
    <location>
        <begin position="37"/>
        <end position="64"/>
    </location>
</feature>
<keyword evidence="1" id="KW-0863">Zinc-finger</keyword>
<dbReference type="AlphaFoldDB" id="A0A9Q0LX58"/>
<feature type="domain" description="PARP catalytic" evidence="3">
    <location>
        <begin position="293"/>
        <end position="530"/>
    </location>
</feature>
<dbReference type="GO" id="GO:1990404">
    <property type="term" value="F:NAD+-protein mono-ADP-ribosyltransferase activity"/>
    <property type="evidence" value="ECO:0007669"/>
    <property type="project" value="TreeGrafter"/>
</dbReference>
<keyword evidence="5" id="KW-1185">Reference proteome</keyword>
<evidence type="ECO:0000259" key="2">
    <source>
        <dbReference type="PROSITE" id="PS50103"/>
    </source>
</evidence>
<comment type="caution">
    <text evidence="4">The sequence shown here is derived from an EMBL/GenBank/DDBJ whole genome shotgun (WGS) entry which is preliminary data.</text>
</comment>
<proteinExistence type="predicted"/>
<keyword evidence="1" id="KW-0479">Metal-binding</keyword>
<sequence>MSQSQNANINQLCSFLLKYKWCHSYQHFKLKNHAEHPPKNVLCPNIVKYGSCRDSNCPYQHVNPKNKYYNQIVQNADPNGELHKVKRENCYYWCDLQMKDQICSNYANSGDCPDLNCLFQHHTDKNFVRNDPVIQKYTPILPRKRDKKTSKRTGKPKEKKTIDDLDKFYKHLTKKVNQANVPMYAKLCPSLLDKKDNTIIGCTNPTCLYAHPNPEAIIKYKHEFDSNWLNTMSSEYCEDYGKTFICTKLSCKKQHINYLNNLPEEEPQETDNSQPLCPYLMRNWMFCNFRHNIPPTLKIKQQDAKLEDLKTDNPIYIDIEKKFKHNWTYGTVPTVIKIQKINNPYLSHWFNRRKLYLEERRKKIFAVNELYHGTDERYLKTIMDTGFYIVSNYNASPKCKSSGYKGNNNQPSFCNIDCPHCKEKHIWNKCHMYGLGIYLTLCSSKSDKYVKELGSDKKLFLCDVSLGESYYHKENLQKPDAAHDWVLPPDGYDSITVPGSRNTSTLNVLNNEFIIFHKFQAIPRYLITYK</sequence>
<dbReference type="PROSITE" id="PS50103">
    <property type="entry name" value="ZF_C3H1"/>
    <property type="match status" value="2"/>
</dbReference>